<dbReference type="Pfam" id="PF12456">
    <property type="entry name" value="hSac2"/>
    <property type="match status" value="1"/>
</dbReference>
<dbReference type="EMBL" id="CP014502">
    <property type="protein sequence ID" value="ANB14011.1"/>
    <property type="molecule type" value="Genomic_DNA"/>
</dbReference>
<feature type="compositionally biased region" description="Polar residues" evidence="1">
    <location>
        <begin position="199"/>
        <end position="212"/>
    </location>
</feature>
<evidence type="ECO:0000256" key="1">
    <source>
        <dbReference type="SAM" id="MobiDB-lite"/>
    </source>
</evidence>
<feature type="compositionally biased region" description="Polar residues" evidence="1">
    <location>
        <begin position="396"/>
        <end position="407"/>
    </location>
</feature>
<dbReference type="PANTHER" id="PTHR45662:SF7">
    <property type="entry name" value="SACI DOMAIN PROTEIN (AFU_ORTHOLOGUE AFUA_1G15890)"/>
    <property type="match status" value="1"/>
</dbReference>
<evidence type="ECO:0000313" key="5">
    <source>
        <dbReference type="Proteomes" id="UP000189580"/>
    </source>
</evidence>
<dbReference type="GO" id="GO:0005783">
    <property type="term" value="C:endoplasmic reticulum"/>
    <property type="evidence" value="ECO:0007669"/>
    <property type="project" value="TreeGrafter"/>
</dbReference>
<gene>
    <name evidence="4" type="primary">SAC1</name>
    <name evidence="4" type="ORF">AWJ20_4966</name>
</gene>
<proteinExistence type="predicted"/>
<feature type="compositionally biased region" description="Basic residues" evidence="1">
    <location>
        <begin position="185"/>
        <end position="198"/>
    </location>
</feature>
<dbReference type="InterPro" id="IPR022158">
    <property type="entry name" value="Inositol_phosphatase"/>
</dbReference>
<reference evidence="4 5" key="1">
    <citation type="submission" date="2016-02" db="EMBL/GenBank/DDBJ databases">
        <title>Complete genome sequence and transcriptome regulation of the pentose utilising yeast Sugiyamaella lignohabitans.</title>
        <authorList>
            <person name="Bellasio M."/>
            <person name="Peymann A."/>
            <person name="Valli M."/>
            <person name="Sipitzky M."/>
            <person name="Graf A."/>
            <person name="Sauer M."/>
            <person name="Marx H."/>
            <person name="Mattanovich D."/>
        </authorList>
    </citation>
    <scope>NUCLEOTIDE SEQUENCE [LARGE SCALE GENOMIC DNA]</scope>
    <source>
        <strain evidence="4 5">CBS 10342</strain>
    </source>
</reference>
<feature type="region of interest" description="Disordered" evidence="1">
    <location>
        <begin position="1"/>
        <end position="26"/>
    </location>
</feature>
<feature type="compositionally biased region" description="Basic and acidic residues" evidence="1">
    <location>
        <begin position="276"/>
        <end position="287"/>
    </location>
</feature>
<name>A0A167EFE7_9ASCO</name>
<feature type="region of interest" description="Disordered" evidence="1">
    <location>
        <begin position="184"/>
        <end position="296"/>
    </location>
</feature>
<feature type="compositionally biased region" description="Basic and acidic residues" evidence="1">
    <location>
        <begin position="100"/>
        <end position="120"/>
    </location>
</feature>
<dbReference type="PROSITE" id="PS51791">
    <property type="entry name" value="HSAC2"/>
    <property type="match status" value="1"/>
</dbReference>
<feature type="region of interest" description="Disordered" evidence="1">
    <location>
        <begin position="388"/>
        <end position="409"/>
    </location>
</feature>
<evidence type="ECO:0000313" key="4">
    <source>
        <dbReference type="EMBL" id="ANB14011.1"/>
    </source>
</evidence>
<dbReference type="Proteomes" id="UP000189580">
    <property type="component" value="Chromosome d"/>
</dbReference>
<evidence type="ECO:0000259" key="3">
    <source>
        <dbReference type="PROSITE" id="PS51791"/>
    </source>
</evidence>
<dbReference type="KEGG" id="slb:AWJ20_4966"/>
<dbReference type="GO" id="GO:0043812">
    <property type="term" value="F:phosphatidylinositol-4-phosphate phosphatase activity"/>
    <property type="evidence" value="ECO:0007669"/>
    <property type="project" value="TreeGrafter"/>
</dbReference>
<dbReference type="Pfam" id="PF02383">
    <property type="entry name" value="Syja_N"/>
    <property type="match status" value="1"/>
</dbReference>
<feature type="domain" description="SAC" evidence="2">
    <location>
        <begin position="307"/>
        <end position="647"/>
    </location>
</feature>
<protein>
    <submittedName>
        <fullName evidence="4">Phosphatidylinositol-3-phosphatase SAC1</fullName>
    </submittedName>
</protein>
<feature type="compositionally biased region" description="Basic and acidic residues" evidence="1">
    <location>
        <begin position="255"/>
        <end position="266"/>
    </location>
</feature>
<keyword evidence="5" id="KW-1185">Reference proteome</keyword>
<dbReference type="OrthoDB" id="405996at2759"/>
<dbReference type="AlphaFoldDB" id="A0A167EFE7"/>
<dbReference type="GeneID" id="30037155"/>
<feature type="compositionally biased region" description="Acidic residues" evidence="1">
    <location>
        <begin position="121"/>
        <end position="141"/>
    </location>
</feature>
<dbReference type="GO" id="GO:0034593">
    <property type="term" value="F:phosphatidylinositol bisphosphate phosphatase activity"/>
    <property type="evidence" value="ECO:0007669"/>
    <property type="project" value="UniProtKB-ARBA"/>
</dbReference>
<dbReference type="InterPro" id="IPR002013">
    <property type="entry name" value="SAC_dom"/>
</dbReference>
<dbReference type="PANTHER" id="PTHR45662">
    <property type="entry name" value="PHOSPHATIDYLINOSITIDE PHOSPHATASE SAC1"/>
    <property type="match status" value="1"/>
</dbReference>
<dbReference type="PROSITE" id="PS50275">
    <property type="entry name" value="SAC"/>
    <property type="match status" value="1"/>
</dbReference>
<organism evidence="4 5">
    <name type="scientific">Sugiyamaella lignohabitans</name>
    <dbReference type="NCBI Taxonomy" id="796027"/>
    <lineage>
        <taxon>Eukaryota</taxon>
        <taxon>Fungi</taxon>
        <taxon>Dikarya</taxon>
        <taxon>Ascomycota</taxon>
        <taxon>Saccharomycotina</taxon>
        <taxon>Dipodascomycetes</taxon>
        <taxon>Dipodascales</taxon>
        <taxon>Trichomonascaceae</taxon>
        <taxon>Sugiyamaella</taxon>
    </lineage>
</organism>
<dbReference type="InterPro" id="IPR034753">
    <property type="entry name" value="hSac2"/>
</dbReference>
<accession>A0A167EFE7</accession>
<sequence>MEKIVVGGKEGGDKPETESGGVVDSSATPAGELEFYSYGLVGKVDYGPGFVFAITKREHVATVHGRDIYRIKKVVAIPLSYHEAKRKIIASKQAGKKPGYCHEVEGDGKGQGGEDGHETEEQAETEEEEADLDGGDQVDDMDESDLLSLVNDDRSDDPSQKLTRRESISVLADDVAGETEVVKVTAKKGKGPKWKRWFSKSSSQENKGSETPQNDKSDSDIAQTGKKDKGRRKSSHGKAGDDAGDSDIQVNQAKSETEVGKNDKMDRSRRRSSHGKTGEVIEDKSEETAMQTKQPKSGLMGKFVRYVRMSLSSGSFYFSYDLDLTSTLGVEPGESPFKNIRDVFFFNRHATTIFQGTDLLLPVIQGFIGHCSIPLQPVSEDHIKENIQSQKEDNTETTADGETSGSTGDMFLISRRSNKRAGVRFLRRGIDDDANCANWVETEQLVQIPQGTQTTVCSFTQVRGSMPLYFSQSPYKLQPKPKLLKKKDEMRPVFIKHFERLQRHYGEVAGISLVEKAPSRESGVGELYKQLADETGVYLEWFDFHRVCKGLRFDNVETLFDTDIGTKLSQFGWSDSSNHKTQKGVFRVNCIDCLDRTNVVETFIGKRVIKQIIAEHGLEFEDWKRFQKQFNNVWADNGDAISQQYSSTNALKGDFTRTSKRNYRGVLNDAFLTMSRYFYGMVSDFFMQATIDYVLGNVDEQVFDEFEENMESRDLLVNLNSVRSSAIEATISIVVASELEVLYGGWWLLTPRQGDIRRAELKDTVVLVTDSAVYICDFDLKAEKVVDYHRIPANSVETIQKGSFYGEILSQASKNPSRNRGFLIKYRLDGVTSASDDSSISASTQTPTTKPPSDGTPAPTPTQSVAIKIPATQPDDFIHLLTALQQCCKHAQLIDQDIVSLKEATSNTGLWDTLEYYMKRAVWA</sequence>
<feature type="domain" description="HSac2" evidence="3">
    <location>
        <begin position="717"/>
        <end position="878"/>
    </location>
</feature>
<evidence type="ECO:0000259" key="2">
    <source>
        <dbReference type="PROSITE" id="PS50275"/>
    </source>
</evidence>
<feature type="compositionally biased region" description="Low complexity" evidence="1">
    <location>
        <begin position="833"/>
        <end position="843"/>
    </location>
</feature>
<feature type="region of interest" description="Disordered" evidence="1">
    <location>
        <begin position="833"/>
        <end position="863"/>
    </location>
</feature>
<dbReference type="RefSeq" id="XP_018736488.1">
    <property type="nucleotide sequence ID" value="XM_018882073.1"/>
</dbReference>
<dbReference type="GO" id="GO:0046856">
    <property type="term" value="P:phosphatidylinositol dephosphorylation"/>
    <property type="evidence" value="ECO:0007669"/>
    <property type="project" value="TreeGrafter"/>
</dbReference>
<feature type="region of interest" description="Disordered" evidence="1">
    <location>
        <begin position="97"/>
        <end position="141"/>
    </location>
</feature>